<dbReference type="EMBL" id="JH431477">
    <property type="status" value="NOT_ANNOTATED_CDS"/>
    <property type="molecule type" value="Genomic_DNA"/>
</dbReference>
<sequence>MPVAAISEFETVESVFNMGDVWVLYFGVIGSNLPLLLIILDELSPGCVRVTTQSIFKNFTRNDSSTIPINPLKTICLSNRLHSILEVTYLL</sequence>
<name>T1JL61_STRMM</name>
<keyword evidence="1" id="KW-0812">Transmembrane</keyword>
<keyword evidence="1" id="KW-0472">Membrane</keyword>
<feature type="transmembrane region" description="Helical" evidence="1">
    <location>
        <begin position="22"/>
        <end position="40"/>
    </location>
</feature>
<evidence type="ECO:0000256" key="1">
    <source>
        <dbReference type="SAM" id="Phobius"/>
    </source>
</evidence>
<evidence type="ECO:0000313" key="2">
    <source>
        <dbReference type="EnsemblMetazoa" id="SMAR014591-PA"/>
    </source>
</evidence>
<dbReference type="HOGENOM" id="CLU_2429862_0_0_1"/>
<dbReference type="EnsemblMetazoa" id="SMAR014591-RA">
    <property type="protein sequence ID" value="SMAR014591-PA"/>
    <property type="gene ID" value="SMAR014591"/>
</dbReference>
<proteinExistence type="predicted"/>
<keyword evidence="1" id="KW-1133">Transmembrane helix</keyword>
<organism evidence="2 3">
    <name type="scientific">Strigamia maritima</name>
    <name type="common">European centipede</name>
    <name type="synonym">Geophilus maritimus</name>
    <dbReference type="NCBI Taxonomy" id="126957"/>
    <lineage>
        <taxon>Eukaryota</taxon>
        <taxon>Metazoa</taxon>
        <taxon>Ecdysozoa</taxon>
        <taxon>Arthropoda</taxon>
        <taxon>Myriapoda</taxon>
        <taxon>Chilopoda</taxon>
        <taxon>Pleurostigmophora</taxon>
        <taxon>Geophilomorpha</taxon>
        <taxon>Linotaeniidae</taxon>
        <taxon>Strigamia</taxon>
    </lineage>
</organism>
<keyword evidence="3" id="KW-1185">Reference proteome</keyword>
<accession>T1JL61</accession>
<dbReference type="AlphaFoldDB" id="T1JL61"/>
<reference evidence="2" key="2">
    <citation type="submission" date="2015-02" db="UniProtKB">
        <authorList>
            <consortium name="EnsemblMetazoa"/>
        </authorList>
    </citation>
    <scope>IDENTIFICATION</scope>
</reference>
<evidence type="ECO:0000313" key="3">
    <source>
        <dbReference type="Proteomes" id="UP000014500"/>
    </source>
</evidence>
<reference evidence="3" key="1">
    <citation type="submission" date="2011-05" db="EMBL/GenBank/DDBJ databases">
        <authorList>
            <person name="Richards S.R."/>
            <person name="Qu J."/>
            <person name="Jiang H."/>
            <person name="Jhangiani S.N."/>
            <person name="Agravi P."/>
            <person name="Goodspeed R."/>
            <person name="Gross S."/>
            <person name="Mandapat C."/>
            <person name="Jackson L."/>
            <person name="Mathew T."/>
            <person name="Pu L."/>
            <person name="Thornton R."/>
            <person name="Saada N."/>
            <person name="Wilczek-Boney K.B."/>
            <person name="Lee S."/>
            <person name="Kovar C."/>
            <person name="Wu Y."/>
            <person name="Scherer S.E."/>
            <person name="Worley K.C."/>
            <person name="Muzny D.M."/>
            <person name="Gibbs R."/>
        </authorList>
    </citation>
    <scope>NUCLEOTIDE SEQUENCE</scope>
    <source>
        <strain evidence="3">Brora</strain>
    </source>
</reference>
<dbReference type="Proteomes" id="UP000014500">
    <property type="component" value="Unassembled WGS sequence"/>
</dbReference>
<protein>
    <submittedName>
        <fullName evidence="2">Uncharacterized protein</fullName>
    </submittedName>
</protein>